<feature type="domain" description="DSBA-like thioredoxin" evidence="3">
    <location>
        <begin position="5"/>
        <end position="191"/>
    </location>
</feature>
<sequence>MGMSTIDFWYEFASTYSYPAALRIGALAAARGIEVTWRPFLLGPIFAAQGWRDSPFNIYPVKGRYMWRDMERICASLALPLVRPEPFPQQSLLATRIAIALDAQARPAFSRSVYHAEFGEGRPIAEASTLAPLLVSLGLDPEEVMERAQSPENKDLLKRECARAAEIGLPGAPCLVTADNEIFWGNDRLDAGLDWAAGTRRPST</sequence>
<dbReference type="PANTHER" id="PTHR42943">
    <property type="entry name" value="GLUTATHIONE S-TRANSFERASE KAPPA"/>
    <property type="match status" value="1"/>
</dbReference>
<dbReference type="PANTHER" id="PTHR42943:SF2">
    <property type="entry name" value="GLUTATHIONE S-TRANSFERASE KAPPA 1"/>
    <property type="match status" value="1"/>
</dbReference>
<keyword evidence="1" id="KW-0413">Isomerase</keyword>
<dbReference type="InterPro" id="IPR051924">
    <property type="entry name" value="GST_Kappa/NadH"/>
</dbReference>
<gene>
    <name evidence="4" type="ORF">B1812_10805</name>
</gene>
<dbReference type="PIRSF" id="PIRSF006386">
    <property type="entry name" value="HCCAis_GSTk"/>
    <property type="match status" value="1"/>
</dbReference>
<dbReference type="KEGG" id="mbry:B1812_10805"/>
<dbReference type="InterPro" id="IPR044087">
    <property type="entry name" value="NahD-like"/>
</dbReference>
<dbReference type="GO" id="GO:0006749">
    <property type="term" value="P:glutathione metabolic process"/>
    <property type="evidence" value="ECO:0007669"/>
    <property type="project" value="TreeGrafter"/>
</dbReference>
<dbReference type="InterPro" id="IPR001853">
    <property type="entry name" value="DSBA-like_thioredoxin_dom"/>
</dbReference>
<dbReference type="AlphaFoldDB" id="A0A1W6MV46"/>
<accession>A0A1W6MV46</accession>
<dbReference type="SUPFAM" id="SSF52833">
    <property type="entry name" value="Thioredoxin-like"/>
    <property type="match status" value="1"/>
</dbReference>
<feature type="active site" description="Nucleophile" evidence="2">
    <location>
        <position position="14"/>
    </location>
</feature>
<organism evidence="4 5">
    <name type="scientific">Methylocystis bryophila</name>
    <dbReference type="NCBI Taxonomy" id="655015"/>
    <lineage>
        <taxon>Bacteria</taxon>
        <taxon>Pseudomonadati</taxon>
        <taxon>Pseudomonadota</taxon>
        <taxon>Alphaproteobacteria</taxon>
        <taxon>Hyphomicrobiales</taxon>
        <taxon>Methylocystaceae</taxon>
        <taxon>Methylocystis</taxon>
    </lineage>
</organism>
<dbReference type="GO" id="GO:0018845">
    <property type="term" value="F:2-hydroxychromene-2-carboxylate isomerase activity"/>
    <property type="evidence" value="ECO:0007669"/>
    <property type="project" value="UniProtKB-UniRule"/>
</dbReference>
<dbReference type="CDD" id="cd03022">
    <property type="entry name" value="DsbA_HCCA_Iso"/>
    <property type="match status" value="1"/>
</dbReference>
<dbReference type="Pfam" id="PF01323">
    <property type="entry name" value="DSBA"/>
    <property type="match status" value="1"/>
</dbReference>
<evidence type="ECO:0000256" key="1">
    <source>
        <dbReference type="PIRNR" id="PIRNR006386"/>
    </source>
</evidence>
<dbReference type="GO" id="GO:0004364">
    <property type="term" value="F:glutathione transferase activity"/>
    <property type="evidence" value="ECO:0007669"/>
    <property type="project" value="TreeGrafter"/>
</dbReference>
<reference evidence="4 5" key="1">
    <citation type="submission" date="2017-02" db="EMBL/GenBank/DDBJ databases">
        <authorList>
            <person name="Peterson S.W."/>
        </authorList>
    </citation>
    <scope>NUCLEOTIDE SEQUENCE [LARGE SCALE GENOMIC DNA]</scope>
    <source>
        <strain evidence="4 5">S285</strain>
    </source>
</reference>
<dbReference type="InterPro" id="IPR014440">
    <property type="entry name" value="HCCAis_GSTk"/>
</dbReference>
<dbReference type="EC" id="5.99.1.4" evidence="1"/>
<dbReference type="EMBL" id="CP019948">
    <property type="protein sequence ID" value="ARN81478.1"/>
    <property type="molecule type" value="Genomic_DNA"/>
</dbReference>
<evidence type="ECO:0000313" key="5">
    <source>
        <dbReference type="Proteomes" id="UP000193978"/>
    </source>
</evidence>
<evidence type="ECO:0000259" key="3">
    <source>
        <dbReference type="Pfam" id="PF01323"/>
    </source>
</evidence>
<evidence type="ECO:0000256" key="2">
    <source>
        <dbReference type="PIRSR" id="PIRSR006386-1"/>
    </source>
</evidence>
<dbReference type="Gene3D" id="3.40.30.10">
    <property type="entry name" value="Glutaredoxin"/>
    <property type="match status" value="1"/>
</dbReference>
<proteinExistence type="inferred from homology"/>
<dbReference type="Proteomes" id="UP000193978">
    <property type="component" value="Chromosome"/>
</dbReference>
<comment type="similarity">
    <text evidence="1">Belongs to the GST superfamily. NadH family.</text>
</comment>
<evidence type="ECO:0000313" key="4">
    <source>
        <dbReference type="EMBL" id="ARN81478.1"/>
    </source>
</evidence>
<dbReference type="GO" id="GO:0004602">
    <property type="term" value="F:glutathione peroxidase activity"/>
    <property type="evidence" value="ECO:0007669"/>
    <property type="project" value="TreeGrafter"/>
</dbReference>
<dbReference type="STRING" id="655015.B1812_10805"/>
<protein>
    <recommendedName>
        <fullName evidence="1">2-hydroxychromene-2-carboxylate isomerase</fullName>
        <ecNumber evidence="1">5.99.1.4</ecNumber>
    </recommendedName>
</protein>
<keyword evidence="5" id="KW-1185">Reference proteome</keyword>
<name>A0A1W6MV46_9HYPH</name>
<comment type="catalytic activity">
    <reaction evidence="1">
        <text>2-hydroxychromene-2-carboxylate = (3E)-4-(2-hydroxyphenyl)-2-oxobut-3-enoate</text>
        <dbReference type="Rhea" id="RHEA:27401"/>
        <dbReference type="ChEBI" id="CHEBI:59350"/>
        <dbReference type="ChEBI" id="CHEBI:59353"/>
        <dbReference type="EC" id="5.99.1.4"/>
    </reaction>
</comment>
<dbReference type="InterPro" id="IPR036249">
    <property type="entry name" value="Thioredoxin-like_sf"/>
</dbReference>
<dbReference type="GO" id="GO:1901170">
    <property type="term" value="P:naphthalene catabolic process"/>
    <property type="evidence" value="ECO:0007669"/>
    <property type="project" value="InterPro"/>
</dbReference>
<dbReference type="OrthoDB" id="5244108at2"/>